<evidence type="ECO:0000256" key="6">
    <source>
        <dbReference type="ARBA" id="ARBA00023237"/>
    </source>
</evidence>
<reference evidence="8 9" key="1">
    <citation type="journal article" date="2016" name="Nat. Commun.">
        <title>Thousands of microbial genomes shed light on interconnected biogeochemical processes in an aquifer system.</title>
        <authorList>
            <person name="Anantharaman K."/>
            <person name="Brown C.T."/>
            <person name="Hug L.A."/>
            <person name="Sharon I."/>
            <person name="Castelle C.J."/>
            <person name="Probst A.J."/>
            <person name="Thomas B.C."/>
            <person name="Singh A."/>
            <person name="Wilkins M.J."/>
            <person name="Karaoz U."/>
            <person name="Brodie E.L."/>
            <person name="Williams K.H."/>
            <person name="Hubbard S.S."/>
            <person name="Banfield J.F."/>
        </authorList>
    </citation>
    <scope>NUCLEOTIDE SEQUENCE [LARGE SCALE GENOMIC DNA]</scope>
</reference>
<keyword evidence="5" id="KW-0472">Membrane</keyword>
<sequence length="318" mass="35067">MSIRLTRRPQNKYSFGAGYGTDTGPRAKIGWERYYLNPQGHHTRVEARGSSIERSLTAGYFIPIRNPQTDQLAFTGGFEETETDTAISNTRRLAASRTTARGRLLETFSLTHQLDKFEISGQSGTTTLVLPGVNWTYYWGDNRIYTRSGARAVLDVRGAAETFGSDVSMRQARFQSRAIFPVASAGRLIARMEVGRTNIKDFTQLPASLRFFAGGDQSVRGYAYNTLGPLDAQGKVIGGPELLVGSIEYEHPLSSKWSAAIFFDEGNALNNFADPLKKGAGIGVRWRTPIGQIRVDVAEALSEPGRPRRFHLSIGPDL</sequence>
<evidence type="ECO:0000256" key="3">
    <source>
        <dbReference type="ARBA" id="ARBA00022692"/>
    </source>
</evidence>
<evidence type="ECO:0000256" key="4">
    <source>
        <dbReference type="ARBA" id="ARBA00022729"/>
    </source>
</evidence>
<evidence type="ECO:0000256" key="5">
    <source>
        <dbReference type="ARBA" id="ARBA00023136"/>
    </source>
</evidence>
<comment type="caution">
    <text evidence="8">The sequence shown here is derived from an EMBL/GenBank/DDBJ whole genome shotgun (WGS) entry which is preliminary data.</text>
</comment>
<organism evidence="8 9">
    <name type="scientific">Candidatus Muproteobacteria bacterium RBG_16_60_9</name>
    <dbReference type="NCBI Taxonomy" id="1817755"/>
    <lineage>
        <taxon>Bacteria</taxon>
        <taxon>Pseudomonadati</taxon>
        <taxon>Pseudomonadota</taxon>
        <taxon>Candidatus Muproteobacteria</taxon>
    </lineage>
</organism>
<accession>A0A1F6V3G5</accession>
<evidence type="ECO:0000313" key="9">
    <source>
        <dbReference type="Proteomes" id="UP000179076"/>
    </source>
</evidence>
<evidence type="ECO:0000256" key="2">
    <source>
        <dbReference type="ARBA" id="ARBA00022452"/>
    </source>
</evidence>
<protein>
    <recommendedName>
        <fullName evidence="7">Bacterial surface antigen (D15) domain-containing protein</fullName>
    </recommendedName>
</protein>
<proteinExistence type="predicted"/>
<keyword evidence="4" id="KW-0732">Signal</keyword>
<keyword evidence="2" id="KW-1134">Transmembrane beta strand</keyword>
<name>A0A1F6V3G5_9PROT</name>
<evidence type="ECO:0000259" key="7">
    <source>
        <dbReference type="Pfam" id="PF01103"/>
    </source>
</evidence>
<comment type="subcellular location">
    <subcellularLocation>
        <location evidence="1">Membrane</location>
    </subcellularLocation>
</comment>
<dbReference type="GO" id="GO:0019867">
    <property type="term" value="C:outer membrane"/>
    <property type="evidence" value="ECO:0007669"/>
    <property type="project" value="InterPro"/>
</dbReference>
<dbReference type="Proteomes" id="UP000179076">
    <property type="component" value="Unassembled WGS sequence"/>
</dbReference>
<dbReference type="PANTHER" id="PTHR12815">
    <property type="entry name" value="SORTING AND ASSEMBLY MACHINERY SAMM50 PROTEIN FAMILY MEMBER"/>
    <property type="match status" value="1"/>
</dbReference>
<dbReference type="AlphaFoldDB" id="A0A1F6V3G5"/>
<keyword evidence="6" id="KW-0998">Cell outer membrane</keyword>
<dbReference type="PANTHER" id="PTHR12815:SF47">
    <property type="entry name" value="TRANSLOCATION AND ASSEMBLY MODULE SUBUNIT TAMA"/>
    <property type="match status" value="1"/>
</dbReference>
<evidence type="ECO:0000313" key="8">
    <source>
        <dbReference type="EMBL" id="OGI64162.1"/>
    </source>
</evidence>
<dbReference type="EMBL" id="MFSP01000140">
    <property type="protein sequence ID" value="OGI64162.1"/>
    <property type="molecule type" value="Genomic_DNA"/>
</dbReference>
<gene>
    <name evidence="8" type="ORF">A2W18_06505</name>
</gene>
<dbReference type="Pfam" id="PF01103">
    <property type="entry name" value="Omp85"/>
    <property type="match status" value="1"/>
</dbReference>
<feature type="domain" description="Bacterial surface antigen (D15)" evidence="7">
    <location>
        <begin position="95"/>
        <end position="315"/>
    </location>
</feature>
<dbReference type="Gene3D" id="2.40.160.50">
    <property type="entry name" value="membrane protein fhac: a member of the omp85/tpsb transporter family"/>
    <property type="match status" value="1"/>
</dbReference>
<dbReference type="InterPro" id="IPR000184">
    <property type="entry name" value="Bac_surfAg_D15"/>
</dbReference>
<keyword evidence="3" id="KW-0812">Transmembrane</keyword>
<evidence type="ECO:0000256" key="1">
    <source>
        <dbReference type="ARBA" id="ARBA00004370"/>
    </source>
</evidence>
<dbReference type="InterPro" id="IPR039910">
    <property type="entry name" value="D15-like"/>
</dbReference>